<organism evidence="4 5">
    <name type="scientific">Dyella agri</name>
    <dbReference type="NCBI Taxonomy" id="1926869"/>
    <lineage>
        <taxon>Bacteria</taxon>
        <taxon>Pseudomonadati</taxon>
        <taxon>Pseudomonadota</taxon>
        <taxon>Gammaproteobacteria</taxon>
        <taxon>Lysobacterales</taxon>
        <taxon>Rhodanobacteraceae</taxon>
        <taxon>Dyella</taxon>
    </lineage>
</organism>
<protein>
    <submittedName>
        <fullName evidence="4">Glycosyltransferase</fullName>
    </submittedName>
</protein>
<dbReference type="Pfam" id="PF00534">
    <property type="entry name" value="Glycos_transf_1"/>
    <property type="match status" value="1"/>
</dbReference>
<dbReference type="RefSeq" id="WP_404539544.1">
    <property type="nucleotide sequence ID" value="NZ_JADIKL010000005.1"/>
</dbReference>
<keyword evidence="5" id="KW-1185">Reference proteome</keyword>
<feature type="domain" description="Glycosyl transferase family 1" evidence="2">
    <location>
        <begin position="226"/>
        <end position="385"/>
    </location>
</feature>
<feature type="region of interest" description="Disordered" evidence="1">
    <location>
        <begin position="415"/>
        <end position="436"/>
    </location>
</feature>
<evidence type="ECO:0000259" key="3">
    <source>
        <dbReference type="Pfam" id="PF13439"/>
    </source>
</evidence>
<evidence type="ECO:0000313" key="5">
    <source>
        <dbReference type="Proteomes" id="UP001620397"/>
    </source>
</evidence>
<dbReference type="EMBL" id="JADIKL010000005">
    <property type="protein sequence ID" value="MFK2931333.1"/>
    <property type="molecule type" value="Genomic_DNA"/>
</dbReference>
<dbReference type="InterPro" id="IPR028098">
    <property type="entry name" value="Glyco_trans_4-like_N"/>
</dbReference>
<name>A0ABW8KKA4_9GAMM</name>
<evidence type="ECO:0000259" key="2">
    <source>
        <dbReference type="Pfam" id="PF00534"/>
    </source>
</evidence>
<dbReference type="InterPro" id="IPR001296">
    <property type="entry name" value="Glyco_trans_1"/>
</dbReference>
<evidence type="ECO:0000256" key="1">
    <source>
        <dbReference type="SAM" id="MobiDB-lite"/>
    </source>
</evidence>
<accession>A0ABW8KKA4</accession>
<proteinExistence type="predicted"/>
<gene>
    <name evidence="4" type="ORF">ISP14_11085</name>
</gene>
<comment type="caution">
    <text evidence="4">The sequence shown here is derived from an EMBL/GenBank/DDBJ whole genome shotgun (WGS) entry which is preliminary data.</text>
</comment>
<feature type="domain" description="Glycosyltransferase subfamily 4-like N-terminal" evidence="3">
    <location>
        <begin position="108"/>
        <end position="216"/>
    </location>
</feature>
<reference evidence="4 5" key="1">
    <citation type="submission" date="2020-10" db="EMBL/GenBank/DDBJ databases">
        <title>Phylogeny of dyella-like bacteria.</title>
        <authorList>
            <person name="Fu J."/>
        </authorList>
    </citation>
    <scope>NUCLEOTIDE SEQUENCE [LARGE SCALE GENOMIC DNA]</scope>
    <source>
        <strain evidence="4 5">DKC-1</strain>
    </source>
</reference>
<dbReference type="Gene3D" id="3.40.50.2000">
    <property type="entry name" value="Glycogen Phosphorylase B"/>
    <property type="match status" value="2"/>
</dbReference>
<dbReference type="Pfam" id="PF13439">
    <property type="entry name" value="Glyco_transf_4"/>
    <property type="match status" value="1"/>
</dbReference>
<dbReference type="SUPFAM" id="SSF53756">
    <property type="entry name" value="UDP-Glycosyltransferase/glycogen phosphorylase"/>
    <property type="match status" value="1"/>
</dbReference>
<dbReference type="PANTHER" id="PTHR12526">
    <property type="entry name" value="GLYCOSYLTRANSFERASE"/>
    <property type="match status" value="1"/>
</dbReference>
<evidence type="ECO:0000313" key="4">
    <source>
        <dbReference type="EMBL" id="MFK2931333.1"/>
    </source>
</evidence>
<sequence length="436" mass="47011">MTVNVAILTNAYPYLPGEQFIEDEIGYWAARTDASVALLPALATGTPRSVPAGIAVDLDLARSAKAWRLWFMLLALCSAIFRRELGYLRRSRKMNLHTAARALLHTSKVLEQAAQLRRYARVYGPIDVAYCYWNETQACAALLAKEYGAVRKVVSRVHGFDLYEARRRDGYMPLKRQFIAGYDAIFALSREAQSYLQRTYGAPPGKIRISPLGVPLAGALARPSADGRLHIVSVSFCLRVKRLDKIVSAIGLLGQRHPDVGISWTHIGDGPLLDEIKALARVELGGLANVACTFAGDLPNAAVKAFYLGTPVDVLVNASESEGVPVSIMEAMSAGVPAVAPDVGGVSSLVSDRCGALLSPCPNGRDIAEAMAQVAFDDRRDDRRAQARQAIEAGFDAARNYQDFVASVVAIGASGDKQPAQAAPGAAYRTRQAARR</sequence>
<dbReference type="Proteomes" id="UP001620397">
    <property type="component" value="Unassembled WGS sequence"/>
</dbReference>